<reference evidence="4" key="2">
    <citation type="submission" date="2020-03" db="EMBL/GenBank/DDBJ databases">
        <authorList>
            <consortium name="NCBI Pathogen Detection Project"/>
        </authorList>
    </citation>
    <scope>NUCLEOTIDE SEQUENCE</scope>
    <source>
        <strain evidence="4">2015EL-1673a</strain>
    </source>
</reference>
<feature type="compositionally biased region" description="Low complexity" evidence="1">
    <location>
        <begin position="404"/>
        <end position="413"/>
    </location>
</feature>
<keyword evidence="2" id="KW-0472">Membrane</keyword>
<feature type="transmembrane region" description="Helical" evidence="2">
    <location>
        <begin position="90"/>
        <end position="110"/>
    </location>
</feature>
<organism evidence="4">
    <name type="scientific">Escherichia coli</name>
    <dbReference type="NCBI Taxonomy" id="562"/>
    <lineage>
        <taxon>Bacteria</taxon>
        <taxon>Pseudomonadati</taxon>
        <taxon>Pseudomonadota</taxon>
        <taxon>Gammaproteobacteria</taxon>
        <taxon>Enterobacterales</taxon>
        <taxon>Enterobacteriaceae</taxon>
        <taxon>Escherichia</taxon>
    </lineage>
</organism>
<gene>
    <name evidence="4" type="primary">trbA</name>
    <name evidence="4" type="ORF">HJK60_004726</name>
</gene>
<evidence type="ECO:0000256" key="2">
    <source>
        <dbReference type="SAM" id="Phobius"/>
    </source>
</evidence>
<feature type="transmembrane region" description="Helical" evidence="2">
    <location>
        <begin position="67"/>
        <end position="84"/>
    </location>
</feature>
<protein>
    <submittedName>
        <fullName evidence="4">IncI1-type conjugal transfer protein TrbA</fullName>
    </submittedName>
</protein>
<dbReference type="AlphaFoldDB" id="A0A793GPD1"/>
<proteinExistence type="predicted"/>
<dbReference type="InterPro" id="IPR056464">
    <property type="entry name" value="DotM_C"/>
</dbReference>
<keyword evidence="2" id="KW-0812">Transmembrane</keyword>
<keyword evidence="2" id="KW-1133">Transmembrane helix</keyword>
<reference evidence="4" key="1">
    <citation type="journal article" date="2018" name="Genome Biol.">
        <title>SKESA: strategic k-mer extension for scrupulous assemblies.</title>
        <authorList>
            <person name="Souvorov A."/>
            <person name="Agarwala R."/>
            <person name="Lipman D.J."/>
        </authorList>
    </citation>
    <scope>NUCLEOTIDE SEQUENCE</scope>
    <source>
        <strain evidence="4">2015EL-1673a</strain>
    </source>
</reference>
<feature type="transmembrane region" description="Helical" evidence="2">
    <location>
        <begin position="12"/>
        <end position="31"/>
    </location>
</feature>
<feature type="domain" description="DotM C-terminal cytoplasmic" evidence="3">
    <location>
        <begin position="185"/>
        <end position="359"/>
    </location>
</feature>
<dbReference type="EMBL" id="DABDWQ010000039">
    <property type="protein sequence ID" value="HAI2716333.1"/>
    <property type="molecule type" value="Genomic_DNA"/>
</dbReference>
<evidence type="ECO:0000256" key="1">
    <source>
        <dbReference type="SAM" id="MobiDB-lite"/>
    </source>
</evidence>
<comment type="caution">
    <text evidence="4">The sequence shown here is derived from an EMBL/GenBank/DDBJ whole genome shotgun (WGS) entry which is preliminary data.</text>
</comment>
<name>A0A793GPD1_ECOLX</name>
<dbReference type="RefSeq" id="WP_047083520.1">
    <property type="nucleotide sequence ID" value="NZ_BAAGAZ010000020.1"/>
</dbReference>
<accession>A0A793GPD1</accession>
<feature type="region of interest" description="Disordered" evidence="1">
    <location>
        <begin position="389"/>
        <end position="426"/>
    </location>
</feature>
<feature type="compositionally biased region" description="Basic and acidic residues" evidence="1">
    <location>
        <begin position="414"/>
        <end position="426"/>
    </location>
</feature>
<dbReference type="Pfam" id="PF23127">
    <property type="entry name" value="DotM_C"/>
    <property type="match status" value="1"/>
</dbReference>
<evidence type="ECO:0000313" key="4">
    <source>
        <dbReference type="EMBL" id="HAI2716333.1"/>
    </source>
</evidence>
<evidence type="ECO:0000259" key="3">
    <source>
        <dbReference type="Pfam" id="PF23127"/>
    </source>
</evidence>
<sequence>MSYQQTSAAEDPMAIWYIVGAICLLFAIIIWRFLPEIVFASCLILHTLWGMIDWGPFHNFAAPRYNLLAITANNAATITFSQWLDVMSRTVGILWLILLPMTFGFLWMWFHHPAQPRFTLRPLNIHTLPHIFSALSPAIAPVLADGDNNRLFHGQKRPERRVALTPEAFVEQNNLIRNMQLDVASTRQCFMAQLGQPLTSWKDMAPHEKALFAIFGLQFFLGDRKAAVALMNNLNLSCRLKSKRDQGRFSTPVYSLARNAFIRVIKTEGAQKWLRQHRYVRSGLVWLYAHDLRLTPPNWLWLKGVDRTLFYALHRANTTKGFIEGAGVVAVARAENEACRLGLPCPEPCVEEAIEGLRQDMLRLGLIWDEPQPDRDRRRQIRTRWSLTDDVIPRRHDNDEGSDTGETTETTETTETRHPADKEKAQ</sequence>